<dbReference type="Pfam" id="PF17667">
    <property type="entry name" value="Pkinase_fungal"/>
    <property type="match status" value="1"/>
</dbReference>
<evidence type="ECO:0000313" key="4">
    <source>
        <dbReference type="Proteomes" id="UP000219338"/>
    </source>
</evidence>
<feature type="region of interest" description="Disordered" evidence="1">
    <location>
        <begin position="1"/>
        <end position="36"/>
    </location>
</feature>
<feature type="region of interest" description="Disordered" evidence="1">
    <location>
        <begin position="322"/>
        <end position="367"/>
    </location>
</feature>
<feature type="compositionally biased region" description="Polar residues" evidence="1">
    <location>
        <begin position="19"/>
        <end position="32"/>
    </location>
</feature>
<organism evidence="3 4">
    <name type="scientific">Armillaria ostoyae</name>
    <name type="common">Armillaria root rot fungus</name>
    <dbReference type="NCBI Taxonomy" id="47428"/>
    <lineage>
        <taxon>Eukaryota</taxon>
        <taxon>Fungi</taxon>
        <taxon>Dikarya</taxon>
        <taxon>Basidiomycota</taxon>
        <taxon>Agaricomycotina</taxon>
        <taxon>Agaricomycetes</taxon>
        <taxon>Agaricomycetidae</taxon>
        <taxon>Agaricales</taxon>
        <taxon>Marasmiineae</taxon>
        <taxon>Physalacriaceae</taxon>
        <taxon>Armillaria</taxon>
    </lineage>
</organism>
<dbReference type="PANTHER" id="PTHR38248:SF2">
    <property type="entry name" value="FUNK1 11"/>
    <property type="match status" value="1"/>
</dbReference>
<dbReference type="SUPFAM" id="SSF56112">
    <property type="entry name" value="Protein kinase-like (PK-like)"/>
    <property type="match status" value="1"/>
</dbReference>
<dbReference type="InterPro" id="IPR040976">
    <property type="entry name" value="Pkinase_fungal"/>
</dbReference>
<dbReference type="AlphaFoldDB" id="A0A284RCV3"/>
<evidence type="ECO:0000313" key="3">
    <source>
        <dbReference type="EMBL" id="SJL06587.1"/>
    </source>
</evidence>
<keyword evidence="4" id="KW-1185">Reference proteome</keyword>
<feature type="domain" description="Fungal-type protein kinase" evidence="2">
    <location>
        <begin position="666"/>
        <end position="768"/>
    </location>
</feature>
<protein>
    <recommendedName>
        <fullName evidence="2">Fungal-type protein kinase domain-containing protein</fullName>
    </recommendedName>
</protein>
<dbReference type="OMA" id="DGHHFGQ"/>
<feature type="compositionally biased region" description="Low complexity" evidence="1">
    <location>
        <begin position="326"/>
        <end position="337"/>
    </location>
</feature>
<sequence>MTTAVPKTPPKGTSEGPILQSTPQSRGTSSDAPFNKDQRACRLDNIRLGGIDLEGMQTIEFVSMLKALLARMLLGVSTDGKDTVALDRAKSDANQLFDKMLKDAIGFCNSSLTTSAKISPRSKLSQEMKTNLKEFFRRNSETRRYLLSTAINTIMLAYDGHHFGQLPCLNGDDRIIVIPNDPLVIESKKIKRDLPNAKCKPDNIFIQLSHLLKLKLDDRCEDFDYRAWVESIETECKESKRVRRDADEKTSWLEVHCSLESEARRVIECAPLDQPMSEKQVLGGSTFLVQLPILVSVLALLAASSTPACDVLQFNDSKSESDRRLTSQASGSSTGAASEKKRSHAEAVGSEYASETTSSQKKRKTSDLDERFTAETQCAYYAIERLRAAWNVTHSIVVLLDGYNMLSIHWYDSEGCIVTQSIDIIRQLPLFVVLVIILQRFDTAMWGLPDIQTSQTTENGRVSFELDKAKRSCFQLAGRRTFGACAWPRADDTKITPDGTETSGGAATSPVLDGSEQSMAGQGLHDAPITTSTPPPMMRPIQQCRRLKTSSTVPYQGSRASPGSTRGPQSLFFKAAWPENSRDREPDIIAEAISRANKYLDKFKPYVLEHIPTVVSSQEVKHTSTGIIRLLLGLSAERSRTLLWMVCHKLDRIEEFYKLPEEDKAPAFWKAFWELIRCHYLLWRIGIAHGDISVGNLMYNAVTKKAILNDFDLAAVMKPGDISPQKKGFERTGTRPFMALELLRKANGEVRRRYWHDLESFAWCLLWCVMAEDFPREAIHGSLTDVYVYKFVMADDVRAKTAKSGFQSIWNCVVEWVHALVVGPSKDEELRKFVQKLIAGGAQIPSDNPWLTRVLRSKDEDEDRNSVKELIALVDEHGPKIPLDDPRLDWVEFQVPRQASSPSMDANVGI</sequence>
<dbReference type="InterPro" id="IPR011009">
    <property type="entry name" value="Kinase-like_dom_sf"/>
</dbReference>
<dbReference type="PANTHER" id="PTHR38248">
    <property type="entry name" value="FUNK1 6"/>
    <property type="match status" value="1"/>
</dbReference>
<dbReference type="Gene3D" id="1.10.510.10">
    <property type="entry name" value="Transferase(Phosphotransferase) domain 1"/>
    <property type="match status" value="1"/>
</dbReference>
<accession>A0A284RCV3</accession>
<dbReference type="OrthoDB" id="5569250at2759"/>
<gene>
    <name evidence="3" type="ORF">ARMOST_09929</name>
</gene>
<evidence type="ECO:0000259" key="2">
    <source>
        <dbReference type="Pfam" id="PF17667"/>
    </source>
</evidence>
<reference evidence="4" key="1">
    <citation type="journal article" date="2017" name="Nat. Ecol. Evol.">
        <title>Genome expansion and lineage-specific genetic innovations in the forest pathogenic fungi Armillaria.</title>
        <authorList>
            <person name="Sipos G."/>
            <person name="Prasanna A.N."/>
            <person name="Walter M.C."/>
            <person name="O'Connor E."/>
            <person name="Balint B."/>
            <person name="Krizsan K."/>
            <person name="Kiss B."/>
            <person name="Hess J."/>
            <person name="Varga T."/>
            <person name="Slot J."/>
            <person name="Riley R."/>
            <person name="Boka B."/>
            <person name="Rigling D."/>
            <person name="Barry K."/>
            <person name="Lee J."/>
            <person name="Mihaltcheva S."/>
            <person name="LaButti K."/>
            <person name="Lipzen A."/>
            <person name="Waldron R."/>
            <person name="Moloney N.M."/>
            <person name="Sperisen C."/>
            <person name="Kredics L."/>
            <person name="Vagvoelgyi C."/>
            <person name="Patrignani A."/>
            <person name="Fitzpatrick D."/>
            <person name="Nagy I."/>
            <person name="Doyle S."/>
            <person name="Anderson J.B."/>
            <person name="Grigoriev I.V."/>
            <person name="Gueldener U."/>
            <person name="Muensterkoetter M."/>
            <person name="Nagy L.G."/>
        </authorList>
    </citation>
    <scope>NUCLEOTIDE SEQUENCE [LARGE SCALE GENOMIC DNA]</scope>
    <source>
        <strain evidence="4">C18/9</strain>
    </source>
</reference>
<name>A0A284RCV3_ARMOS</name>
<proteinExistence type="predicted"/>
<dbReference type="Proteomes" id="UP000219338">
    <property type="component" value="Unassembled WGS sequence"/>
</dbReference>
<evidence type="ECO:0000256" key="1">
    <source>
        <dbReference type="SAM" id="MobiDB-lite"/>
    </source>
</evidence>
<dbReference type="EMBL" id="FUEG01000007">
    <property type="protein sequence ID" value="SJL06587.1"/>
    <property type="molecule type" value="Genomic_DNA"/>
</dbReference>